<protein>
    <submittedName>
        <fullName evidence="2">IS701 family transposase</fullName>
    </submittedName>
</protein>
<proteinExistence type="predicted"/>
<comment type="caution">
    <text evidence="2">The sequence shown here is derived from an EMBL/GenBank/DDBJ whole genome shotgun (WGS) entry which is preliminary data.</text>
</comment>
<dbReference type="SUPFAM" id="SSF53098">
    <property type="entry name" value="Ribonuclease H-like"/>
    <property type="match status" value="1"/>
</dbReference>
<dbReference type="RefSeq" id="WP_176977924.1">
    <property type="nucleotide sequence ID" value="NZ_JABZEO010000017.1"/>
</dbReference>
<sequence length="469" mass="53853">MLVKPAAPKQAHALKELATKLSFHIDEYYDCFQTETSNALELGQAYIQGLFKTEAGKRNMERLNEELDLSGNGYQRIQNFITHSTWSAQRLIDTIARKTSDLYASQDTYRLRDVGYIIDESAHLKKGKHSVGVARQYAGVIGKVKNCQVGVYASLVWNSHSTLINERLFLPKEWTTNPKRCNDAGIPEDQRLFKTKPQLAIEMIKADLEAGVPLSWVGGDGLYGHGFELGNALDNMQLTFLLDIHSNQNIYLSEPVLSVPEPTSKRGAKPTKRRADVEPMRVDVYAKELASYTWPTVTLRDGTKGPLTLSIHTRRVWIWDGESERATERVLVITQRPNSSKLKYSLSNVDYAKTSLERLAYMQAQRYWVERAFQEAKNELGMSDYQVRKWDAWHRHMALVMLALAFLVKERILYKQDYPLLSSRDIRLMIIAMLLNEPAAVDKRIQQLEARHKQRCRDIERYDKTEAIK</sequence>
<reference evidence="2 3" key="1">
    <citation type="submission" date="2020-06" db="EMBL/GenBank/DDBJ databases">
        <title>Whole-genome sequence of Allochromatium humboldtianum DSM 21881, type strain.</title>
        <authorList>
            <person name="Kyndt J.A."/>
            <person name="Meyer T.E."/>
        </authorList>
    </citation>
    <scope>NUCLEOTIDE SEQUENCE [LARGE SCALE GENOMIC DNA]</scope>
    <source>
        <strain evidence="2 3">DSM 21881</strain>
    </source>
</reference>
<dbReference type="PANTHER" id="PTHR33627:SF1">
    <property type="entry name" value="TRANSPOSASE"/>
    <property type="match status" value="1"/>
</dbReference>
<dbReference type="EMBL" id="JABZEO010000017">
    <property type="protein sequence ID" value="NVZ11207.1"/>
    <property type="molecule type" value="Genomic_DNA"/>
</dbReference>
<name>A0A850RIC1_9GAMM</name>
<dbReference type="Pfam" id="PF13546">
    <property type="entry name" value="DDE_5"/>
    <property type="match status" value="1"/>
</dbReference>
<evidence type="ECO:0000259" key="1">
    <source>
        <dbReference type="Pfam" id="PF13546"/>
    </source>
</evidence>
<dbReference type="InterPro" id="IPR012337">
    <property type="entry name" value="RNaseH-like_sf"/>
</dbReference>
<dbReference type="InterPro" id="IPR039365">
    <property type="entry name" value="IS701-like"/>
</dbReference>
<dbReference type="Proteomes" id="UP000592294">
    <property type="component" value="Unassembled WGS sequence"/>
</dbReference>
<evidence type="ECO:0000313" key="3">
    <source>
        <dbReference type="Proteomes" id="UP000592294"/>
    </source>
</evidence>
<dbReference type="InterPro" id="IPR038721">
    <property type="entry name" value="IS701-like_DDE_dom"/>
</dbReference>
<feature type="domain" description="Transposase IS701-like DDE" evidence="1">
    <location>
        <begin position="28"/>
        <end position="306"/>
    </location>
</feature>
<organism evidence="2 3">
    <name type="scientific">Allochromatium humboldtianum</name>
    <dbReference type="NCBI Taxonomy" id="504901"/>
    <lineage>
        <taxon>Bacteria</taxon>
        <taxon>Pseudomonadati</taxon>
        <taxon>Pseudomonadota</taxon>
        <taxon>Gammaproteobacteria</taxon>
        <taxon>Chromatiales</taxon>
        <taxon>Chromatiaceae</taxon>
        <taxon>Allochromatium</taxon>
    </lineage>
</organism>
<dbReference type="NCBIfam" id="NF033540">
    <property type="entry name" value="transpos_IS701"/>
    <property type="match status" value="1"/>
</dbReference>
<dbReference type="AlphaFoldDB" id="A0A850RIC1"/>
<evidence type="ECO:0000313" key="2">
    <source>
        <dbReference type="EMBL" id="NVZ11207.1"/>
    </source>
</evidence>
<accession>A0A850RIC1</accession>
<dbReference type="PANTHER" id="PTHR33627">
    <property type="entry name" value="TRANSPOSASE"/>
    <property type="match status" value="1"/>
</dbReference>
<keyword evidence="3" id="KW-1185">Reference proteome</keyword>
<gene>
    <name evidence="2" type="ORF">HW932_18310</name>
</gene>